<dbReference type="InterPro" id="IPR039678">
    <property type="entry name" value="CTNNBL1"/>
</dbReference>
<reference evidence="1 2" key="1">
    <citation type="submission" date="2024-11" db="EMBL/GenBank/DDBJ databases">
        <title>Adaptive evolution of stress response genes in parasites aligns with host niche diversity.</title>
        <authorList>
            <person name="Hahn C."/>
            <person name="Resl P."/>
        </authorList>
    </citation>
    <scope>NUCLEOTIDE SEQUENCE [LARGE SCALE GENOMIC DNA]</scope>
    <source>
        <strain evidence="1">EGGRZ-B1_66</strain>
        <tissue evidence="1">Body</tissue>
    </source>
</reference>
<protein>
    <submittedName>
        <fullName evidence="1">Uncharacterized protein</fullName>
    </submittedName>
</protein>
<dbReference type="InterPro" id="IPR011989">
    <property type="entry name" value="ARM-like"/>
</dbReference>
<proteinExistence type="predicted"/>
<name>A0ABD2QGR0_9PLAT</name>
<dbReference type="PANTHER" id="PTHR14978">
    <property type="entry name" value="BETA-CATENIN-LIKE PROTEIN 1 NUCLEAR ASSOCIATED PROTEIN"/>
    <property type="match status" value="1"/>
</dbReference>
<dbReference type="PANTHER" id="PTHR14978:SF0">
    <property type="entry name" value="BETA-CATENIN-LIKE PROTEIN 1"/>
    <property type="match status" value="1"/>
</dbReference>
<dbReference type="Proteomes" id="UP001626550">
    <property type="component" value="Unassembled WGS sequence"/>
</dbReference>
<dbReference type="AlphaFoldDB" id="A0ABD2QGR0"/>
<dbReference type="Gene3D" id="1.25.10.10">
    <property type="entry name" value="Leucine-rich Repeat Variant"/>
    <property type="match status" value="1"/>
</dbReference>
<evidence type="ECO:0000313" key="2">
    <source>
        <dbReference type="Proteomes" id="UP001626550"/>
    </source>
</evidence>
<accession>A0ABD2QGR0</accession>
<organism evidence="1 2">
    <name type="scientific">Cichlidogyrus casuarinus</name>
    <dbReference type="NCBI Taxonomy" id="1844966"/>
    <lineage>
        <taxon>Eukaryota</taxon>
        <taxon>Metazoa</taxon>
        <taxon>Spiralia</taxon>
        <taxon>Lophotrochozoa</taxon>
        <taxon>Platyhelminthes</taxon>
        <taxon>Monogenea</taxon>
        <taxon>Monopisthocotylea</taxon>
        <taxon>Dactylogyridea</taxon>
        <taxon>Ancyrocephalidae</taxon>
        <taxon>Cichlidogyrus</taxon>
    </lineage>
</organism>
<gene>
    <name evidence="1" type="ORF">Ciccas_002828</name>
</gene>
<sequence>MEKMDLLDKKLNHIRYNTDRLSDLSEEEIIDFIASKKLDNGEITQQMIACIMLDIFVEGNPSIRDRVIQLFRMRKASITSVSKLCQEYANNLGDKEDIAGTEKLNEYQRVRTLLQKFEELV</sequence>
<comment type="caution">
    <text evidence="1">The sequence shown here is derived from an EMBL/GenBank/DDBJ whole genome shotgun (WGS) entry which is preliminary data.</text>
</comment>
<evidence type="ECO:0000313" key="1">
    <source>
        <dbReference type="EMBL" id="KAL3318507.1"/>
    </source>
</evidence>
<keyword evidence="2" id="KW-1185">Reference proteome</keyword>
<dbReference type="EMBL" id="JBJKFK010000235">
    <property type="protein sequence ID" value="KAL3318507.1"/>
    <property type="molecule type" value="Genomic_DNA"/>
</dbReference>